<evidence type="ECO:0000256" key="4">
    <source>
        <dbReference type="ARBA" id="ARBA00023125"/>
    </source>
</evidence>
<dbReference type="PROSITE" id="PS50048">
    <property type="entry name" value="ZN2_CY6_FUNGAL_2"/>
    <property type="match status" value="1"/>
</dbReference>
<evidence type="ECO:0000256" key="7">
    <source>
        <dbReference type="SAM" id="MobiDB-lite"/>
    </source>
</evidence>
<dbReference type="InterPro" id="IPR036864">
    <property type="entry name" value="Zn2-C6_fun-type_DNA-bd_sf"/>
</dbReference>
<dbReference type="Gene3D" id="4.10.240.10">
    <property type="entry name" value="Zn(2)-C6 fungal-type DNA-binding domain"/>
    <property type="match status" value="1"/>
</dbReference>
<feature type="compositionally biased region" description="Basic residues" evidence="7">
    <location>
        <begin position="16"/>
        <end position="26"/>
    </location>
</feature>
<reference evidence="9 10" key="1">
    <citation type="submission" date="2024-07" db="EMBL/GenBank/DDBJ databases">
        <title>Section-level genome sequencing and comparative genomics of Aspergillus sections Usti and Cavernicolus.</title>
        <authorList>
            <consortium name="Lawrence Berkeley National Laboratory"/>
            <person name="Nybo J.L."/>
            <person name="Vesth T.C."/>
            <person name="Theobald S."/>
            <person name="Frisvad J.C."/>
            <person name="Larsen T.O."/>
            <person name="Kjaerboelling I."/>
            <person name="Rothschild-Mancinelli K."/>
            <person name="Lyhne E.K."/>
            <person name="Kogle M.E."/>
            <person name="Barry K."/>
            <person name="Clum A."/>
            <person name="Na H."/>
            <person name="Ledsgaard L."/>
            <person name="Lin J."/>
            <person name="Lipzen A."/>
            <person name="Kuo A."/>
            <person name="Riley R."/>
            <person name="Mondo S."/>
            <person name="Labutti K."/>
            <person name="Haridas S."/>
            <person name="Pangalinan J."/>
            <person name="Salamov A.A."/>
            <person name="Simmons B.A."/>
            <person name="Magnuson J.K."/>
            <person name="Chen J."/>
            <person name="Drula E."/>
            <person name="Henrissat B."/>
            <person name="Wiebenga A."/>
            <person name="Lubbers R.J."/>
            <person name="Gomes A.C."/>
            <person name="Makela M.R."/>
            <person name="Stajich J."/>
            <person name="Grigoriev I.V."/>
            <person name="Mortensen U.H."/>
            <person name="De Vries R.P."/>
            <person name="Baker S.E."/>
            <person name="Andersen M.R."/>
        </authorList>
    </citation>
    <scope>NUCLEOTIDE SEQUENCE [LARGE SCALE GENOMIC DNA]</scope>
    <source>
        <strain evidence="9 10">CBS 209.92</strain>
    </source>
</reference>
<dbReference type="PROSITE" id="PS00463">
    <property type="entry name" value="ZN2_CY6_FUNGAL_1"/>
    <property type="match status" value="1"/>
</dbReference>
<dbReference type="PANTHER" id="PTHR36206">
    <property type="entry name" value="ASPERCRYPTIN BIOSYNTHESIS CLUSTER-SPECIFIC TRANSCRIPTION REGULATOR ATNN-RELATED"/>
    <property type="match status" value="1"/>
</dbReference>
<keyword evidence="6" id="KW-0539">Nucleus</keyword>
<feature type="domain" description="Zn(2)-C6 fungal-type" evidence="8">
    <location>
        <begin position="31"/>
        <end position="59"/>
    </location>
</feature>
<dbReference type="PANTHER" id="PTHR36206:SF12">
    <property type="entry name" value="ASPERCRYPTIN BIOSYNTHESIS CLUSTER-SPECIFIC TRANSCRIPTION REGULATOR ATNN-RELATED"/>
    <property type="match status" value="1"/>
</dbReference>
<dbReference type="InterPro" id="IPR052360">
    <property type="entry name" value="Transcr_Regulatory_Proteins"/>
</dbReference>
<dbReference type="Proteomes" id="UP001610563">
    <property type="component" value="Unassembled WGS sequence"/>
</dbReference>
<keyword evidence="5" id="KW-0804">Transcription</keyword>
<evidence type="ECO:0000256" key="1">
    <source>
        <dbReference type="ARBA" id="ARBA00022723"/>
    </source>
</evidence>
<evidence type="ECO:0000313" key="10">
    <source>
        <dbReference type="Proteomes" id="UP001610563"/>
    </source>
</evidence>
<dbReference type="InterPro" id="IPR001138">
    <property type="entry name" value="Zn2Cys6_DnaBD"/>
</dbReference>
<keyword evidence="2" id="KW-0862">Zinc</keyword>
<keyword evidence="4" id="KW-0238">DNA-binding</keyword>
<dbReference type="SMART" id="SM00066">
    <property type="entry name" value="GAL4"/>
    <property type="match status" value="1"/>
</dbReference>
<dbReference type="EMBL" id="JBFTWV010000069">
    <property type="protein sequence ID" value="KAL2789072.1"/>
    <property type="molecule type" value="Genomic_DNA"/>
</dbReference>
<evidence type="ECO:0000256" key="3">
    <source>
        <dbReference type="ARBA" id="ARBA00023015"/>
    </source>
</evidence>
<sequence length="604" mass="67243">MMVEARNKASKTANHAWRKKPRRSAPKSRLGCKTCKIRRIKCDLSRPSCLRCSSTGRTCDGYSELPHAIEIGNTKTSSRHSNRKAETIESCDTYHHSCTIIRTSQPKSGHDGLNLQNLEPLMILPMTEPAQAEAVRFFEYHSIRHLNEYDPCQSWRETLMFFAQTVPAVRSAAVALALIQRNYLDCDGRPQCSESLKDCLPDKAPLFHYNRAIQLLLTQGIGDGIHATAITLLVCYLFICFDHLAGNDVQAVKHLRGGVELVRTIDKDTLNYDHEDIVQPSKARSSICQVARQICRLDMQAVTFLVDWTPAEAREEEILMSMQLSPAFSNSDGAFQFLDHAADTLQVLVARVVRLCNAGQQISPLGRMPPLPDSLKDIIFADLETWSSLFENFLLQGQQGCSPYMMGPGTNLPLVSLLHLQHTMARILLSTAGPGREMEYDSYTAKFQRCPDLARAVAAAYERASSYRGSSSNNFESRQTPAFTPEIGIVPVLYIIGVKCRHPLIRREALNILRRHRIREAVWDSVVTARVVERAIEIEEGSEGQGHGQEAEKGELVQSAADIPVGRRVQALSFVVNAGGAGGRVDISYTFCAREGVYVESLVI</sequence>
<organism evidence="9 10">
    <name type="scientific">Aspergillus keveii</name>
    <dbReference type="NCBI Taxonomy" id="714993"/>
    <lineage>
        <taxon>Eukaryota</taxon>
        <taxon>Fungi</taxon>
        <taxon>Dikarya</taxon>
        <taxon>Ascomycota</taxon>
        <taxon>Pezizomycotina</taxon>
        <taxon>Eurotiomycetes</taxon>
        <taxon>Eurotiomycetidae</taxon>
        <taxon>Eurotiales</taxon>
        <taxon>Aspergillaceae</taxon>
        <taxon>Aspergillus</taxon>
        <taxon>Aspergillus subgen. Nidulantes</taxon>
    </lineage>
</organism>
<accession>A0ABR4G1H4</accession>
<dbReference type="CDD" id="cd00067">
    <property type="entry name" value="GAL4"/>
    <property type="match status" value="1"/>
</dbReference>
<keyword evidence="3" id="KW-0805">Transcription regulation</keyword>
<dbReference type="SUPFAM" id="SSF57701">
    <property type="entry name" value="Zn2/Cys6 DNA-binding domain"/>
    <property type="match status" value="1"/>
</dbReference>
<protein>
    <recommendedName>
        <fullName evidence="8">Zn(2)-C6 fungal-type domain-containing protein</fullName>
    </recommendedName>
</protein>
<evidence type="ECO:0000256" key="2">
    <source>
        <dbReference type="ARBA" id="ARBA00022833"/>
    </source>
</evidence>
<evidence type="ECO:0000259" key="8">
    <source>
        <dbReference type="PROSITE" id="PS50048"/>
    </source>
</evidence>
<name>A0ABR4G1H4_9EURO</name>
<evidence type="ECO:0000256" key="6">
    <source>
        <dbReference type="ARBA" id="ARBA00023242"/>
    </source>
</evidence>
<keyword evidence="10" id="KW-1185">Reference proteome</keyword>
<evidence type="ECO:0000256" key="5">
    <source>
        <dbReference type="ARBA" id="ARBA00023163"/>
    </source>
</evidence>
<dbReference type="Pfam" id="PF00172">
    <property type="entry name" value="Zn_clus"/>
    <property type="match status" value="1"/>
</dbReference>
<keyword evidence="1" id="KW-0479">Metal-binding</keyword>
<gene>
    <name evidence="9" type="ORF">BJX66DRAFT_239535</name>
</gene>
<comment type="caution">
    <text evidence="9">The sequence shown here is derived from an EMBL/GenBank/DDBJ whole genome shotgun (WGS) entry which is preliminary data.</text>
</comment>
<evidence type="ECO:0000313" key="9">
    <source>
        <dbReference type="EMBL" id="KAL2789072.1"/>
    </source>
</evidence>
<proteinExistence type="predicted"/>
<feature type="region of interest" description="Disordered" evidence="7">
    <location>
        <begin position="1"/>
        <end position="28"/>
    </location>
</feature>